<reference evidence="2" key="1">
    <citation type="submission" date="2009-07" db="EMBL/GenBank/DDBJ databases">
        <authorList>
            <person name="Weinstock G."/>
            <person name="Sodergren E."/>
            <person name="Clifton S."/>
            <person name="Fulton L."/>
            <person name="Fulton B."/>
            <person name="Courtney L."/>
            <person name="Fronick C."/>
            <person name="Harrison M."/>
            <person name="Strong C."/>
            <person name="Farmer C."/>
            <person name="Delahaunty K."/>
            <person name="Markovic C."/>
            <person name="Hall O."/>
            <person name="Minx P."/>
            <person name="Tomlinson C."/>
            <person name="Mitreva M."/>
            <person name="Nelson J."/>
            <person name="Hou S."/>
            <person name="Wollam A."/>
            <person name="Pepin K.H."/>
            <person name="Johnson M."/>
            <person name="Bhonagiri V."/>
            <person name="Nash W.E."/>
            <person name="Warren W."/>
            <person name="Chinwalla A."/>
            <person name="Mardis E.R."/>
            <person name="Wilson R.K."/>
        </authorList>
    </citation>
    <scope>NUCLEOTIDE SEQUENCE [LARGE SCALE GENOMIC DNA]</scope>
    <source>
        <strain evidence="2">ATCC 29256</strain>
    </source>
</reference>
<organism evidence="2 3">
    <name type="scientific">Neisseria sicca ATCC 29256</name>
    <dbReference type="NCBI Taxonomy" id="547045"/>
    <lineage>
        <taxon>Bacteria</taxon>
        <taxon>Pseudomonadati</taxon>
        <taxon>Pseudomonadota</taxon>
        <taxon>Betaproteobacteria</taxon>
        <taxon>Neisseriales</taxon>
        <taxon>Neisseriaceae</taxon>
        <taxon>Neisseria</taxon>
    </lineage>
</organism>
<dbReference type="AlphaFoldDB" id="C6M7I7"/>
<accession>C6M7I7</accession>
<gene>
    <name evidence="2" type="ORF">NEISICOT_02496</name>
</gene>
<protein>
    <submittedName>
        <fullName evidence="2">Uncharacterized protein</fullName>
    </submittedName>
</protein>
<dbReference type="EMBL" id="ACKO02000016">
    <property type="protein sequence ID" value="EET43735.1"/>
    <property type="molecule type" value="Genomic_DNA"/>
</dbReference>
<feature type="compositionally biased region" description="Polar residues" evidence="1">
    <location>
        <begin position="19"/>
        <end position="31"/>
    </location>
</feature>
<sequence>MIYLPVRSITAEAAKNRTIPPSSKNRQLPNNKKSHKTKQQPEIQRLLFQNILKPNSINSKGRLKPLSDDLFIFLLSNSISRFRYT</sequence>
<evidence type="ECO:0000313" key="3">
    <source>
        <dbReference type="Proteomes" id="UP000005365"/>
    </source>
</evidence>
<feature type="region of interest" description="Disordered" evidence="1">
    <location>
        <begin position="14"/>
        <end position="40"/>
    </location>
</feature>
<keyword evidence="3" id="KW-1185">Reference proteome</keyword>
<comment type="caution">
    <text evidence="2">The sequence shown here is derived from an EMBL/GenBank/DDBJ whole genome shotgun (WGS) entry which is preliminary data.</text>
</comment>
<dbReference type="Proteomes" id="UP000005365">
    <property type="component" value="Unassembled WGS sequence"/>
</dbReference>
<evidence type="ECO:0000313" key="2">
    <source>
        <dbReference type="EMBL" id="EET43735.1"/>
    </source>
</evidence>
<name>C6M7I7_NEISI</name>
<evidence type="ECO:0000256" key="1">
    <source>
        <dbReference type="SAM" id="MobiDB-lite"/>
    </source>
</evidence>
<proteinExistence type="predicted"/>